<dbReference type="EMBL" id="CP023747">
    <property type="protein sequence ID" value="QEV42127.1"/>
    <property type="molecule type" value="Genomic_DNA"/>
</dbReference>
<accession>A0A0B5DKC9</accession>
<dbReference type="KEGG" id="snq:CP978_29415"/>
<sequence>MKLPVENAARAISESMSCAWCTAMAVDHTFMAPIANRMPVSETGLGNRPTRVLWAPADVWIAGVLMAERA</sequence>
<name>A0A0B5DKC9_9ACTN</name>
<evidence type="ECO:0000313" key="4">
    <source>
        <dbReference type="Proteomes" id="UP000325763"/>
    </source>
</evidence>
<dbReference type="AlphaFoldDB" id="A0A0B5DKC9"/>
<dbReference type="RefSeq" id="WP_043445826.1">
    <property type="nucleotide sequence ID" value="NZ_CP009313.1"/>
</dbReference>
<evidence type="ECO:0000313" key="1">
    <source>
        <dbReference type="EMBL" id="AJE43624.1"/>
    </source>
</evidence>
<dbReference type="HOGENOM" id="CLU_2756201_0_0_11"/>
<gene>
    <name evidence="2" type="ORF">CP978_29415</name>
    <name evidence="1" type="ORF">SNOD_29105</name>
</gene>
<reference evidence="1 3" key="2">
    <citation type="journal article" date="2016" name="Appl. Microbiol. Biotechnol.">
        <title>Exploiting the genome sequence of Streptomyces nodosus for enhanced antibiotic production.</title>
        <authorList>
            <person name="Sweeney P."/>
            <person name="Murphy C.D."/>
            <person name="Caffrey P."/>
        </authorList>
    </citation>
    <scope>NUCLEOTIDE SEQUENCE [LARGE SCALE GENOMIC DNA]</scope>
    <source>
        <strain evidence="1 3">ATCC 14899</strain>
    </source>
</reference>
<proteinExistence type="predicted"/>
<keyword evidence="3" id="KW-1185">Reference proteome</keyword>
<reference evidence="2 4" key="3">
    <citation type="submission" date="2017-09" db="EMBL/GenBank/DDBJ databases">
        <title>Streptomyces genome completion.</title>
        <authorList>
            <person name="Lee N."/>
            <person name="Cho B.-K."/>
        </authorList>
    </citation>
    <scope>NUCLEOTIDE SEQUENCE [LARGE SCALE GENOMIC DNA]</scope>
    <source>
        <strain evidence="2 4">ATCC 14899</strain>
    </source>
</reference>
<evidence type="ECO:0000313" key="2">
    <source>
        <dbReference type="EMBL" id="QEV42127.1"/>
    </source>
</evidence>
<dbReference type="Proteomes" id="UP000031526">
    <property type="component" value="Chromosome"/>
</dbReference>
<reference evidence="3" key="1">
    <citation type="submission" date="2014-09" db="EMBL/GenBank/DDBJ databases">
        <title>Sequence of the Streptomyces nodosus genome.</title>
        <authorList>
            <person name="Sweeney P."/>
            <person name="Stephens N."/>
            <person name="Murphy C."/>
            <person name="Caffrey P."/>
        </authorList>
    </citation>
    <scope>NUCLEOTIDE SEQUENCE [LARGE SCALE GENOMIC DNA]</scope>
    <source>
        <strain evidence="3">ATCC 14899</strain>
    </source>
</reference>
<organism evidence="1 3">
    <name type="scientific">Streptomyces nodosus</name>
    <dbReference type="NCBI Taxonomy" id="40318"/>
    <lineage>
        <taxon>Bacteria</taxon>
        <taxon>Bacillati</taxon>
        <taxon>Actinomycetota</taxon>
        <taxon>Actinomycetes</taxon>
        <taxon>Kitasatosporales</taxon>
        <taxon>Streptomycetaceae</taxon>
        <taxon>Streptomyces</taxon>
    </lineage>
</organism>
<dbReference type="Proteomes" id="UP000325763">
    <property type="component" value="Chromosome"/>
</dbReference>
<dbReference type="EMBL" id="CP009313">
    <property type="protein sequence ID" value="AJE43624.1"/>
    <property type="molecule type" value="Genomic_DNA"/>
</dbReference>
<protein>
    <submittedName>
        <fullName evidence="1">Uncharacterized protein</fullName>
    </submittedName>
</protein>
<evidence type="ECO:0000313" key="3">
    <source>
        <dbReference type="Proteomes" id="UP000031526"/>
    </source>
</evidence>